<dbReference type="EMBL" id="JAWCUI010000017">
    <property type="protein sequence ID" value="KAL1897906.1"/>
    <property type="molecule type" value="Genomic_DNA"/>
</dbReference>
<protein>
    <recommendedName>
        <fullName evidence="4">Mitochondrial carrier protein pet8</fullName>
    </recommendedName>
</protein>
<gene>
    <name evidence="2" type="ORF">Sste5346_003758</name>
</gene>
<proteinExistence type="predicted"/>
<accession>A0ABR3ZB63</accession>
<evidence type="ECO:0008006" key="4">
    <source>
        <dbReference type="Google" id="ProtNLM"/>
    </source>
</evidence>
<reference evidence="2 3" key="1">
    <citation type="journal article" date="2024" name="IMA Fungus">
        <title>IMA Genome - F19 : A genome assembly and annotation guide to empower mycologists, including annotated draft genome sequences of Ceratocystis pirilliformis, Diaporthe australafricana, Fusarium ophioides, Paecilomyces lecythidis, and Sporothrix stenoceras.</title>
        <authorList>
            <person name="Aylward J."/>
            <person name="Wilson A.M."/>
            <person name="Visagie C.M."/>
            <person name="Spraker J."/>
            <person name="Barnes I."/>
            <person name="Buitendag C."/>
            <person name="Ceriani C."/>
            <person name="Del Mar Angel L."/>
            <person name="du Plessis D."/>
            <person name="Fuchs T."/>
            <person name="Gasser K."/>
            <person name="Kramer D."/>
            <person name="Li W."/>
            <person name="Munsamy K."/>
            <person name="Piso A."/>
            <person name="Price J.L."/>
            <person name="Sonnekus B."/>
            <person name="Thomas C."/>
            <person name="van der Nest A."/>
            <person name="van Dijk A."/>
            <person name="van Heerden A."/>
            <person name="van Vuuren N."/>
            <person name="Yilmaz N."/>
            <person name="Duong T.A."/>
            <person name="van der Merwe N.A."/>
            <person name="Wingfield M.J."/>
            <person name="Wingfield B.D."/>
        </authorList>
    </citation>
    <scope>NUCLEOTIDE SEQUENCE [LARGE SCALE GENOMIC DNA]</scope>
    <source>
        <strain evidence="2 3">CMW 5346</strain>
    </source>
</reference>
<name>A0ABR3ZB63_9PEZI</name>
<keyword evidence="3" id="KW-1185">Reference proteome</keyword>
<evidence type="ECO:0000256" key="1">
    <source>
        <dbReference type="SAM" id="MobiDB-lite"/>
    </source>
</evidence>
<evidence type="ECO:0000313" key="3">
    <source>
        <dbReference type="Proteomes" id="UP001583186"/>
    </source>
</evidence>
<feature type="region of interest" description="Disordered" evidence="1">
    <location>
        <begin position="28"/>
        <end position="107"/>
    </location>
</feature>
<organism evidence="2 3">
    <name type="scientific">Sporothrix stenoceras</name>
    <dbReference type="NCBI Taxonomy" id="5173"/>
    <lineage>
        <taxon>Eukaryota</taxon>
        <taxon>Fungi</taxon>
        <taxon>Dikarya</taxon>
        <taxon>Ascomycota</taxon>
        <taxon>Pezizomycotina</taxon>
        <taxon>Sordariomycetes</taxon>
        <taxon>Sordariomycetidae</taxon>
        <taxon>Ophiostomatales</taxon>
        <taxon>Ophiostomataceae</taxon>
        <taxon>Sporothrix</taxon>
    </lineage>
</organism>
<sequence length="107" mass="11622">MASLLRARILSLRPASVAIPVTVRPISTTAARRHGESQSTDPEFQVDKLKQASLQRQKKGEGEWMPDLASDSEEAVKADKSGFDAKDAVHQAKAAHEAKQSSNKKKA</sequence>
<evidence type="ECO:0000313" key="2">
    <source>
        <dbReference type="EMBL" id="KAL1897906.1"/>
    </source>
</evidence>
<dbReference type="Proteomes" id="UP001583186">
    <property type="component" value="Unassembled WGS sequence"/>
</dbReference>
<feature type="compositionally biased region" description="Basic and acidic residues" evidence="1">
    <location>
        <begin position="74"/>
        <end position="99"/>
    </location>
</feature>
<comment type="caution">
    <text evidence="2">The sequence shown here is derived from an EMBL/GenBank/DDBJ whole genome shotgun (WGS) entry which is preliminary data.</text>
</comment>